<evidence type="ECO:0000256" key="4">
    <source>
        <dbReference type="ARBA" id="ARBA00023136"/>
    </source>
</evidence>
<evidence type="ECO:0000313" key="5">
    <source>
        <dbReference type="EMBL" id="MBS3849000.1"/>
    </source>
</evidence>
<name>A0A942EBS1_9HYPH</name>
<dbReference type="RefSeq" id="WP_212659180.1">
    <property type="nucleotide sequence ID" value="NZ_JAGXTP010000001.1"/>
</dbReference>
<gene>
    <name evidence="5" type="ORF">KD146_09875</name>
</gene>
<dbReference type="InterPro" id="IPR007300">
    <property type="entry name" value="CidB/LrgB"/>
</dbReference>
<evidence type="ECO:0000256" key="3">
    <source>
        <dbReference type="ARBA" id="ARBA00022989"/>
    </source>
</evidence>
<dbReference type="Proteomes" id="UP000678281">
    <property type="component" value="Unassembled WGS sequence"/>
</dbReference>
<comment type="subcellular location">
    <subcellularLocation>
        <location evidence="1">Membrane</location>
        <topology evidence="1">Multi-pass membrane protein</topology>
    </subcellularLocation>
</comment>
<keyword evidence="3" id="KW-1133">Transmembrane helix</keyword>
<dbReference type="GO" id="GO:0016020">
    <property type="term" value="C:membrane"/>
    <property type="evidence" value="ECO:0007669"/>
    <property type="project" value="UniProtKB-SubCell"/>
</dbReference>
<comment type="caution">
    <text evidence="5">The sequence shown here is derived from an EMBL/GenBank/DDBJ whole genome shotgun (WGS) entry which is preliminary data.</text>
</comment>
<evidence type="ECO:0000256" key="2">
    <source>
        <dbReference type="ARBA" id="ARBA00022692"/>
    </source>
</evidence>
<keyword evidence="6" id="KW-1185">Reference proteome</keyword>
<proteinExistence type="predicted"/>
<evidence type="ECO:0000256" key="1">
    <source>
        <dbReference type="ARBA" id="ARBA00004141"/>
    </source>
</evidence>
<dbReference type="AlphaFoldDB" id="A0A942EBS1"/>
<sequence length="72" mass="7319">MAREIGGKPALTAVLIIATGILGAQSVTPLMKAPKLNNYAAGCFAVGLTSRGCGTAKAFQVDQLVGAFVRLV</sequence>
<evidence type="ECO:0000313" key="6">
    <source>
        <dbReference type="Proteomes" id="UP000678281"/>
    </source>
</evidence>
<dbReference type="EMBL" id="JAGXTP010000001">
    <property type="protein sequence ID" value="MBS3849000.1"/>
    <property type="molecule type" value="Genomic_DNA"/>
</dbReference>
<protein>
    <submittedName>
        <fullName evidence="5">LrgB family protein</fullName>
    </submittedName>
</protein>
<organism evidence="5 6">
    <name type="scientific">Devosia litorisediminis</name>
    <dbReference type="NCBI Taxonomy" id="2829817"/>
    <lineage>
        <taxon>Bacteria</taxon>
        <taxon>Pseudomonadati</taxon>
        <taxon>Pseudomonadota</taxon>
        <taxon>Alphaproteobacteria</taxon>
        <taxon>Hyphomicrobiales</taxon>
        <taxon>Devosiaceae</taxon>
        <taxon>Devosia</taxon>
    </lineage>
</organism>
<accession>A0A942EBS1</accession>
<dbReference type="Pfam" id="PF04172">
    <property type="entry name" value="LrgB"/>
    <property type="match status" value="1"/>
</dbReference>
<reference evidence="5" key="1">
    <citation type="submission" date="2021-04" db="EMBL/GenBank/DDBJ databases">
        <title>Devosia litorisediminis sp. nov., isolated from a sand dune.</title>
        <authorList>
            <person name="Park S."/>
            <person name="Yoon J.-H."/>
        </authorList>
    </citation>
    <scope>NUCLEOTIDE SEQUENCE</scope>
    <source>
        <strain evidence="5">BSSL-BM10</strain>
    </source>
</reference>
<keyword evidence="2" id="KW-0812">Transmembrane</keyword>
<keyword evidence="4" id="KW-0472">Membrane</keyword>